<feature type="non-terminal residue" evidence="1">
    <location>
        <position position="1"/>
    </location>
</feature>
<evidence type="ECO:0000313" key="2">
    <source>
        <dbReference type="Proteomes" id="UP000790709"/>
    </source>
</evidence>
<name>A0ACB8AWJ8_9AGAM</name>
<organism evidence="1 2">
    <name type="scientific">Leucogyrophana mollusca</name>
    <dbReference type="NCBI Taxonomy" id="85980"/>
    <lineage>
        <taxon>Eukaryota</taxon>
        <taxon>Fungi</taxon>
        <taxon>Dikarya</taxon>
        <taxon>Basidiomycota</taxon>
        <taxon>Agaricomycotina</taxon>
        <taxon>Agaricomycetes</taxon>
        <taxon>Agaricomycetidae</taxon>
        <taxon>Boletales</taxon>
        <taxon>Boletales incertae sedis</taxon>
        <taxon>Leucogyrophana</taxon>
    </lineage>
</organism>
<feature type="non-terminal residue" evidence="1">
    <location>
        <position position="329"/>
    </location>
</feature>
<protein>
    <submittedName>
        <fullName evidence="1">DNase I-like protein</fullName>
    </submittedName>
</protein>
<proteinExistence type="predicted"/>
<dbReference type="Proteomes" id="UP000790709">
    <property type="component" value="Unassembled WGS sequence"/>
</dbReference>
<comment type="caution">
    <text evidence="1">The sequence shown here is derived from an EMBL/GenBank/DDBJ whole genome shotgun (WGS) entry which is preliminary data.</text>
</comment>
<sequence>IRGRASQSLGPSQISKWQVLNQVIREKKIGILCVQETHLTTEHEKMINETYGRSILMFNSQDPDRPGASAGVAFIINRSMLPTDNIKITTIIPGRAILLKIKWNTCSELTILNIYAPNNPYHHKQFWESITNHWTRNNLAKPSMMLGDFNITEEPIDRAPTHRDNPDAIEALRNARQLLEVEDKWRQLEPNTRSFTYRSANNSLSRLDRIYLSEDCSPCTSNWESEPSKIPTDHNMIKIRYAPLKSPYVGKGRWTWPLYLTSNDNILNEIRNEGIKTQQQIKEQTNTRSEESNPQKTWETFKITISQIAKKEAKKQSPKIDRRIMKLKK</sequence>
<dbReference type="EMBL" id="MU267064">
    <property type="protein sequence ID" value="KAH7917438.1"/>
    <property type="molecule type" value="Genomic_DNA"/>
</dbReference>
<reference evidence="1" key="1">
    <citation type="journal article" date="2021" name="New Phytol.">
        <title>Evolutionary innovations through gain and loss of genes in the ectomycorrhizal Boletales.</title>
        <authorList>
            <person name="Wu G."/>
            <person name="Miyauchi S."/>
            <person name="Morin E."/>
            <person name="Kuo A."/>
            <person name="Drula E."/>
            <person name="Varga T."/>
            <person name="Kohler A."/>
            <person name="Feng B."/>
            <person name="Cao Y."/>
            <person name="Lipzen A."/>
            <person name="Daum C."/>
            <person name="Hundley H."/>
            <person name="Pangilinan J."/>
            <person name="Johnson J."/>
            <person name="Barry K."/>
            <person name="LaButti K."/>
            <person name="Ng V."/>
            <person name="Ahrendt S."/>
            <person name="Min B."/>
            <person name="Choi I.G."/>
            <person name="Park H."/>
            <person name="Plett J.M."/>
            <person name="Magnuson J."/>
            <person name="Spatafora J.W."/>
            <person name="Nagy L.G."/>
            <person name="Henrissat B."/>
            <person name="Grigoriev I.V."/>
            <person name="Yang Z.L."/>
            <person name="Xu J."/>
            <person name="Martin F.M."/>
        </authorList>
    </citation>
    <scope>NUCLEOTIDE SEQUENCE</scope>
    <source>
        <strain evidence="1">KUC20120723A-06</strain>
    </source>
</reference>
<accession>A0ACB8AWJ8</accession>
<evidence type="ECO:0000313" key="1">
    <source>
        <dbReference type="EMBL" id="KAH7917438.1"/>
    </source>
</evidence>
<gene>
    <name evidence="1" type="ORF">BV22DRAFT_988506</name>
</gene>
<keyword evidence="2" id="KW-1185">Reference proteome</keyword>